<sequence length="43" mass="4633">MLRKGRTESFGWNNDSVAGFGVVSDECTGVSGGLCPEEEIREI</sequence>
<name>A0A915PJU9_9BILA</name>
<dbReference type="AlphaFoldDB" id="A0A915PJU9"/>
<protein>
    <submittedName>
        <fullName evidence="2">Uncharacterized protein</fullName>
    </submittedName>
</protein>
<dbReference type="WBParaSite" id="sdigi.contig20.g1744.t1">
    <property type="protein sequence ID" value="sdigi.contig20.g1744.t1"/>
    <property type="gene ID" value="sdigi.contig20.g1744"/>
</dbReference>
<evidence type="ECO:0000313" key="2">
    <source>
        <dbReference type="WBParaSite" id="sdigi.contig20.g1744.t1"/>
    </source>
</evidence>
<proteinExistence type="predicted"/>
<reference evidence="2" key="1">
    <citation type="submission" date="2022-11" db="UniProtKB">
        <authorList>
            <consortium name="WormBaseParasite"/>
        </authorList>
    </citation>
    <scope>IDENTIFICATION</scope>
</reference>
<organism evidence="1 2">
    <name type="scientific">Setaria digitata</name>
    <dbReference type="NCBI Taxonomy" id="48799"/>
    <lineage>
        <taxon>Eukaryota</taxon>
        <taxon>Metazoa</taxon>
        <taxon>Ecdysozoa</taxon>
        <taxon>Nematoda</taxon>
        <taxon>Chromadorea</taxon>
        <taxon>Rhabditida</taxon>
        <taxon>Spirurina</taxon>
        <taxon>Spiruromorpha</taxon>
        <taxon>Filarioidea</taxon>
        <taxon>Setariidae</taxon>
        <taxon>Setaria</taxon>
    </lineage>
</organism>
<keyword evidence="1" id="KW-1185">Reference proteome</keyword>
<dbReference type="Proteomes" id="UP000887581">
    <property type="component" value="Unplaced"/>
</dbReference>
<evidence type="ECO:0000313" key="1">
    <source>
        <dbReference type="Proteomes" id="UP000887581"/>
    </source>
</evidence>
<accession>A0A915PJU9</accession>